<evidence type="ECO:0000313" key="3">
    <source>
        <dbReference type="Proteomes" id="UP001565471"/>
    </source>
</evidence>
<dbReference type="PRINTS" id="PR00080">
    <property type="entry name" value="SDRFAMILY"/>
</dbReference>
<accession>A0ABV4EVH5</accession>
<comment type="caution">
    <text evidence="2">The sequence shown here is derived from an EMBL/GenBank/DDBJ whole genome shotgun (WGS) entry which is preliminary data.</text>
</comment>
<dbReference type="SUPFAM" id="SSF51735">
    <property type="entry name" value="NAD(P)-binding Rossmann-fold domains"/>
    <property type="match status" value="1"/>
</dbReference>
<dbReference type="PRINTS" id="PR00081">
    <property type="entry name" value="GDHRDH"/>
</dbReference>
<keyword evidence="3" id="KW-1185">Reference proteome</keyword>
<dbReference type="Pfam" id="PF13561">
    <property type="entry name" value="adh_short_C2"/>
    <property type="match status" value="1"/>
</dbReference>
<dbReference type="PANTHER" id="PTHR42879:SF6">
    <property type="entry name" value="NADPH-DEPENDENT REDUCTASE BACG"/>
    <property type="match status" value="1"/>
</dbReference>
<dbReference type="InterPro" id="IPR036291">
    <property type="entry name" value="NAD(P)-bd_dom_sf"/>
</dbReference>
<organism evidence="2 3">
    <name type="scientific">Bradyrhizobium elkanii</name>
    <dbReference type="NCBI Taxonomy" id="29448"/>
    <lineage>
        <taxon>Bacteria</taxon>
        <taxon>Pseudomonadati</taxon>
        <taxon>Pseudomonadota</taxon>
        <taxon>Alphaproteobacteria</taxon>
        <taxon>Hyphomicrobiales</taxon>
        <taxon>Nitrobacteraceae</taxon>
        <taxon>Bradyrhizobium</taxon>
    </lineage>
</organism>
<evidence type="ECO:0000313" key="2">
    <source>
        <dbReference type="EMBL" id="MEY9315164.1"/>
    </source>
</evidence>
<proteinExistence type="inferred from homology"/>
<gene>
    <name evidence="2" type="ORF">ABIF29_001963</name>
</gene>
<dbReference type="EMBL" id="JBGBZA010000002">
    <property type="protein sequence ID" value="MEY9315164.1"/>
    <property type="molecule type" value="Genomic_DNA"/>
</dbReference>
<dbReference type="Proteomes" id="UP001565471">
    <property type="component" value="Unassembled WGS sequence"/>
</dbReference>
<sequence>MFDFADRSNFKDGRFPVQAFHAASVRQNFFDAVRNDNRESNMQLSMKDRVAVVTGGSKGIGIAVARRFAESGAKVAILARGAADLTAAREALAKDGLVVRDYVCDVAKAADITKAHDQIVADLGKIDVLVNNAGTARTLAFESISDEAWQEDLDLKLFAAIRFSRLVWPGMKQRRWGRIINVLNTFAKAPAGNSAPTSVSRAAGMALTKVMANEGGEHNILVNALLVGLIMSDQWVKRHAAQAPSTDFGEFAKGLAKGTPLGRIGTAEEFANLACFLASEQGSYITGTAINVDGGRSPVV</sequence>
<dbReference type="InterPro" id="IPR050259">
    <property type="entry name" value="SDR"/>
</dbReference>
<dbReference type="InterPro" id="IPR002347">
    <property type="entry name" value="SDR_fam"/>
</dbReference>
<dbReference type="PANTHER" id="PTHR42879">
    <property type="entry name" value="3-OXOACYL-(ACYL-CARRIER-PROTEIN) REDUCTASE"/>
    <property type="match status" value="1"/>
</dbReference>
<evidence type="ECO:0000256" key="1">
    <source>
        <dbReference type="ARBA" id="ARBA00006484"/>
    </source>
</evidence>
<name>A0ABV4EVH5_BRAEL</name>
<reference evidence="2 3" key="1">
    <citation type="submission" date="2024-07" db="EMBL/GenBank/DDBJ databases">
        <title>Genomic Encyclopedia of Type Strains, Phase V (KMG-V): Genome sequencing to study the core and pangenomes of soil and plant-associated prokaryotes.</title>
        <authorList>
            <person name="Whitman W."/>
        </authorList>
    </citation>
    <scope>NUCLEOTIDE SEQUENCE [LARGE SCALE GENOMIC DNA]</scope>
    <source>
        <strain evidence="2 3">USDA 415</strain>
    </source>
</reference>
<dbReference type="Gene3D" id="3.40.50.720">
    <property type="entry name" value="NAD(P)-binding Rossmann-like Domain"/>
    <property type="match status" value="1"/>
</dbReference>
<protein>
    <submittedName>
        <fullName evidence="2">NAD(P)-dependent dehydrogenase (Short-subunit alcohol dehydrogenase family)</fullName>
    </submittedName>
</protein>
<comment type="similarity">
    <text evidence="1">Belongs to the short-chain dehydrogenases/reductases (SDR) family.</text>
</comment>